<keyword evidence="6 8" id="KW-0269">Exonuclease</keyword>
<dbReference type="InterPro" id="IPR050180">
    <property type="entry name" value="RNR_Ribonuclease"/>
</dbReference>
<dbReference type="SMART" id="SM00316">
    <property type="entry name" value="S1"/>
    <property type="match status" value="1"/>
</dbReference>
<dbReference type="InterPro" id="IPR013223">
    <property type="entry name" value="RNase_B_OB_dom"/>
</dbReference>
<dbReference type="InterPro" id="IPR001900">
    <property type="entry name" value="RNase_II/R"/>
</dbReference>
<evidence type="ECO:0000256" key="2">
    <source>
        <dbReference type="ARBA" id="ARBA00004496"/>
    </source>
</evidence>
<proteinExistence type="inferred from homology"/>
<keyword evidence="5 8" id="KW-0378">Hydrolase</keyword>
<dbReference type="Pfam" id="PF17876">
    <property type="entry name" value="CSD2"/>
    <property type="match status" value="1"/>
</dbReference>
<dbReference type="SUPFAM" id="SSF50249">
    <property type="entry name" value="Nucleic acid-binding proteins"/>
    <property type="match status" value="3"/>
</dbReference>
<dbReference type="InterPro" id="IPR022966">
    <property type="entry name" value="RNase_II/R_CS"/>
</dbReference>
<dbReference type="NCBIfam" id="TIGR02063">
    <property type="entry name" value="RNase_R"/>
    <property type="match status" value="1"/>
</dbReference>
<dbReference type="Gene3D" id="2.40.50.140">
    <property type="entry name" value="Nucleic acid-binding proteins"/>
    <property type="match status" value="2"/>
</dbReference>
<dbReference type="Proteomes" id="UP000034952">
    <property type="component" value="Unassembled WGS sequence"/>
</dbReference>
<dbReference type="InterPro" id="IPR004476">
    <property type="entry name" value="RNase_II/RNase_R"/>
</dbReference>
<reference evidence="10 11" key="1">
    <citation type="journal article" date="2015" name="Nature">
        <title>rRNA introns, odd ribosomes, and small enigmatic genomes across a large radiation of phyla.</title>
        <authorList>
            <person name="Brown C.T."/>
            <person name="Hug L.A."/>
            <person name="Thomas B.C."/>
            <person name="Sharon I."/>
            <person name="Castelle C.J."/>
            <person name="Singh A."/>
            <person name="Wilkins M.J."/>
            <person name="Williams K.H."/>
            <person name="Banfield J.F."/>
        </authorList>
    </citation>
    <scope>NUCLEOTIDE SEQUENCE [LARGE SCALE GENOMIC DNA]</scope>
</reference>
<evidence type="ECO:0000256" key="5">
    <source>
        <dbReference type="ARBA" id="ARBA00022801"/>
    </source>
</evidence>
<dbReference type="PROSITE" id="PS50126">
    <property type="entry name" value="S1"/>
    <property type="match status" value="1"/>
</dbReference>
<feature type="domain" description="S1 motif" evidence="9">
    <location>
        <begin position="580"/>
        <end position="661"/>
    </location>
</feature>
<comment type="similarity">
    <text evidence="8">Belongs to the RNR ribonuclease family. RNase R subfamily.</text>
</comment>
<evidence type="ECO:0000313" key="10">
    <source>
        <dbReference type="EMBL" id="KKP66750.1"/>
    </source>
</evidence>
<name>A0A0G0DUQ3_9BACT</name>
<dbReference type="EMBL" id="LBPY01000003">
    <property type="protein sequence ID" value="KKP66750.1"/>
    <property type="molecule type" value="Genomic_DNA"/>
</dbReference>
<keyword evidence="3 8" id="KW-0963">Cytoplasm</keyword>
<keyword evidence="7 8" id="KW-0694">RNA-binding</keyword>
<evidence type="ECO:0000313" key="11">
    <source>
        <dbReference type="Proteomes" id="UP000034952"/>
    </source>
</evidence>
<dbReference type="GO" id="GO:0006402">
    <property type="term" value="P:mRNA catabolic process"/>
    <property type="evidence" value="ECO:0007669"/>
    <property type="project" value="TreeGrafter"/>
</dbReference>
<dbReference type="GO" id="GO:0005829">
    <property type="term" value="C:cytosol"/>
    <property type="evidence" value="ECO:0007669"/>
    <property type="project" value="TreeGrafter"/>
</dbReference>
<sequence>MWGQVVILCYTDIVKSNIKQHKDKVREIRSAEGIITISHKGFGVVRIKGQDDTVEIEHNFLHTACHGDTVKILLHPKRSGLPETGEVSEILRRSKKGYSGVLEKENDTYFLIPSDLRMYADIVIPQNKLAGAKIGQKVFVVITDWKDAKKAPIGKIEKVLGMPMEHNAEMEAIAMEKGFSSDFPSIVKNEASEISKRGITDKDLKSRRDMRSVTTFTIDPVDAKDFDDAISLERLLNGHLEIGIHIADVSHYVKLNTTLDDEAQSRGTSVYLVDRTIPMLPEELSNGLCSLNEGVDRLTFSAIFELDMSGKIYSEWFGETIIHSDKRFTYENAQKILDNKKGEFYDELNTLNLIAKKLNKKRFDEGAIMLEQEEVKFKLDSSGVPISVYTKARGDTNKLVEEFMLLANRRVAEYMSSKKKGTGGVFLYRIHDLPNKEKMKDLAMFLKRLGYHMKLKDGIIPSEEINILIGKLEHNPLRDTVHTAIIRTMAKAIYSTKNIGHYGLGFKFYTHFTSPIRRYPDVIVHRLLKDFLSEKVIPKEKWYEYEHMSQEASNQEKEAAEAERASIKYKQVEYMSKRVGQTYEGIITGVTEWGLYVEESETKCEGMIRMRDLKDDYYIFDKKFMSIRGQKSHKKYTLGDKTRFRVVGADMNKKTIDYTLI</sequence>
<dbReference type="EC" id="3.1.13.1" evidence="8"/>
<comment type="caution">
    <text evidence="10">The sequence shown here is derived from an EMBL/GenBank/DDBJ whole genome shotgun (WGS) entry which is preliminary data.</text>
</comment>
<dbReference type="HAMAP" id="MF_01895">
    <property type="entry name" value="RNase_R"/>
    <property type="match status" value="1"/>
</dbReference>
<evidence type="ECO:0000256" key="6">
    <source>
        <dbReference type="ARBA" id="ARBA00022839"/>
    </source>
</evidence>
<dbReference type="NCBIfam" id="TIGR00358">
    <property type="entry name" value="3_prime_RNase"/>
    <property type="match status" value="1"/>
</dbReference>
<evidence type="ECO:0000259" key="9">
    <source>
        <dbReference type="PROSITE" id="PS50126"/>
    </source>
</evidence>
<evidence type="ECO:0000256" key="4">
    <source>
        <dbReference type="ARBA" id="ARBA00022722"/>
    </source>
</evidence>
<dbReference type="PROSITE" id="PS01175">
    <property type="entry name" value="RIBONUCLEASE_II"/>
    <property type="match status" value="1"/>
</dbReference>
<dbReference type="PANTHER" id="PTHR23355">
    <property type="entry name" value="RIBONUCLEASE"/>
    <property type="match status" value="1"/>
</dbReference>
<comment type="catalytic activity">
    <reaction evidence="1 8">
        <text>Exonucleolytic cleavage in the 3'- to 5'-direction to yield nucleoside 5'-phosphates.</text>
        <dbReference type="EC" id="3.1.13.1"/>
    </reaction>
</comment>
<dbReference type="GO" id="GO:0008859">
    <property type="term" value="F:exoribonuclease II activity"/>
    <property type="evidence" value="ECO:0007669"/>
    <property type="project" value="UniProtKB-UniRule"/>
</dbReference>
<gene>
    <name evidence="8" type="primary">rnr</name>
    <name evidence="10" type="ORF">UR64_C0003G0043</name>
</gene>
<dbReference type="Pfam" id="PF00575">
    <property type="entry name" value="S1"/>
    <property type="match status" value="1"/>
</dbReference>
<dbReference type="Pfam" id="PF08206">
    <property type="entry name" value="OB_RNB"/>
    <property type="match status" value="1"/>
</dbReference>
<dbReference type="AlphaFoldDB" id="A0A0G0DUQ3"/>
<organism evidence="10 11">
    <name type="scientific">Candidatus Nomurabacteria bacterium GW2011_GWE1_35_16</name>
    <dbReference type="NCBI Taxonomy" id="1618761"/>
    <lineage>
        <taxon>Bacteria</taxon>
        <taxon>Candidatus Nomuraibacteriota</taxon>
    </lineage>
</organism>
<dbReference type="InterPro" id="IPR040476">
    <property type="entry name" value="CSD2"/>
</dbReference>
<dbReference type="Pfam" id="PF00773">
    <property type="entry name" value="RNB"/>
    <property type="match status" value="1"/>
</dbReference>
<dbReference type="InterPro" id="IPR012340">
    <property type="entry name" value="NA-bd_OB-fold"/>
</dbReference>
<dbReference type="CDD" id="cd04471">
    <property type="entry name" value="S1_RNase_R"/>
    <property type="match status" value="1"/>
</dbReference>
<protein>
    <recommendedName>
        <fullName evidence="8">Ribonuclease R</fullName>
        <shortName evidence="8">RNase R</shortName>
        <ecNumber evidence="8">3.1.13.1</ecNumber>
    </recommendedName>
</protein>
<evidence type="ECO:0000256" key="3">
    <source>
        <dbReference type="ARBA" id="ARBA00022490"/>
    </source>
</evidence>
<dbReference type="InterPro" id="IPR011805">
    <property type="entry name" value="RNase_R"/>
</dbReference>
<evidence type="ECO:0000256" key="7">
    <source>
        <dbReference type="ARBA" id="ARBA00022884"/>
    </source>
</evidence>
<comment type="subcellular location">
    <subcellularLocation>
        <location evidence="2 8">Cytoplasm</location>
    </subcellularLocation>
</comment>
<evidence type="ECO:0000256" key="1">
    <source>
        <dbReference type="ARBA" id="ARBA00001849"/>
    </source>
</evidence>
<dbReference type="PANTHER" id="PTHR23355:SF9">
    <property type="entry name" value="DIS3-LIKE EXONUCLEASE 2"/>
    <property type="match status" value="1"/>
</dbReference>
<keyword evidence="4 8" id="KW-0540">Nuclease</keyword>
<comment type="function">
    <text evidence="8">3'-5' exoribonuclease that releases 5'-nucleoside monophosphates and is involved in maturation of structured RNAs.</text>
</comment>
<dbReference type="InterPro" id="IPR003029">
    <property type="entry name" value="S1_domain"/>
</dbReference>
<accession>A0A0G0DUQ3</accession>
<dbReference type="PATRIC" id="fig|1618761.3.peg.223"/>
<dbReference type="SMART" id="SM00955">
    <property type="entry name" value="RNB"/>
    <property type="match status" value="1"/>
</dbReference>
<evidence type="ECO:0000256" key="8">
    <source>
        <dbReference type="HAMAP-Rule" id="MF_01895"/>
    </source>
</evidence>
<dbReference type="GO" id="GO:0003723">
    <property type="term" value="F:RNA binding"/>
    <property type="evidence" value="ECO:0007669"/>
    <property type="project" value="UniProtKB-UniRule"/>
</dbReference>